<feature type="region of interest" description="Disordered" evidence="2">
    <location>
        <begin position="264"/>
        <end position="287"/>
    </location>
</feature>
<feature type="coiled-coil region" evidence="1">
    <location>
        <begin position="13"/>
        <end position="43"/>
    </location>
</feature>
<feature type="region of interest" description="Disordered" evidence="2">
    <location>
        <begin position="64"/>
        <end position="94"/>
    </location>
</feature>
<reference evidence="3 4" key="1">
    <citation type="submission" date="2024-02" db="EMBL/GenBank/DDBJ databases">
        <title>A draft genome for the cacao thread blight pathogen Marasmius crinis-equi.</title>
        <authorList>
            <person name="Cohen S.P."/>
            <person name="Baruah I.K."/>
            <person name="Amoako-Attah I."/>
            <person name="Bukari Y."/>
            <person name="Meinhardt L.W."/>
            <person name="Bailey B.A."/>
        </authorList>
    </citation>
    <scope>NUCLEOTIDE SEQUENCE [LARGE SCALE GENOMIC DNA]</scope>
    <source>
        <strain evidence="3 4">GH-76</strain>
    </source>
</reference>
<evidence type="ECO:0000256" key="2">
    <source>
        <dbReference type="SAM" id="MobiDB-lite"/>
    </source>
</evidence>
<dbReference type="InterPro" id="IPR046521">
    <property type="entry name" value="DUF6698"/>
</dbReference>
<evidence type="ECO:0000313" key="4">
    <source>
        <dbReference type="Proteomes" id="UP001465976"/>
    </source>
</evidence>
<keyword evidence="1" id="KW-0175">Coiled coil</keyword>
<proteinExistence type="predicted"/>
<feature type="compositionally biased region" description="Basic and acidic residues" evidence="2">
    <location>
        <begin position="85"/>
        <end position="94"/>
    </location>
</feature>
<evidence type="ECO:0000256" key="1">
    <source>
        <dbReference type="SAM" id="Coils"/>
    </source>
</evidence>
<accession>A0ABR3F3D0</accession>
<comment type="caution">
    <text evidence="3">The sequence shown here is derived from an EMBL/GenBank/DDBJ whole genome shotgun (WGS) entry which is preliminary data.</text>
</comment>
<evidence type="ECO:0000313" key="3">
    <source>
        <dbReference type="EMBL" id="KAL0569738.1"/>
    </source>
</evidence>
<sequence length="408" mass="46530">MSSTPTQLPESTLNSLKRQIALLEEENQSLKNKKNRSATEQETSLARGVRKIVSFHVPLKSLVNENDRRETADDDNEVGEGPPTLEDRAEQRERDRNYGSFKVLQRLFTPSFLQRVLEDPGFLDRLREWEKAGDDARGSDIKRLRDELANWINIADHDDLLRPEDPSPGLLDPKSRSTRGYNNFLTGLLLCPISYDWRDPEIRCKIQNMDDEYPTHEQYLVRMLFAGYATSPFNWKKGFLRATLLVRTYKHIFTSCNSATHHVGEAASEDSRPKKKRQRTTKEPTKRNVASILGMTAVTARSIAYAAVMLHFNLTTAESWNMVVDGFNYTVFYDVIVDYFEGGKLASEEEIKDLLNWWNQQVFGERVAVTSPTAGITHEDNLARQELWKECGQAAAAKARASLPAETL</sequence>
<name>A0ABR3F3D0_9AGAR</name>
<organism evidence="3 4">
    <name type="scientific">Marasmius crinis-equi</name>
    <dbReference type="NCBI Taxonomy" id="585013"/>
    <lineage>
        <taxon>Eukaryota</taxon>
        <taxon>Fungi</taxon>
        <taxon>Dikarya</taxon>
        <taxon>Basidiomycota</taxon>
        <taxon>Agaricomycotina</taxon>
        <taxon>Agaricomycetes</taxon>
        <taxon>Agaricomycetidae</taxon>
        <taxon>Agaricales</taxon>
        <taxon>Marasmiineae</taxon>
        <taxon>Marasmiaceae</taxon>
        <taxon>Marasmius</taxon>
    </lineage>
</organism>
<dbReference type="EMBL" id="JBAHYK010001061">
    <property type="protein sequence ID" value="KAL0569738.1"/>
    <property type="molecule type" value="Genomic_DNA"/>
</dbReference>
<dbReference type="Proteomes" id="UP001465976">
    <property type="component" value="Unassembled WGS sequence"/>
</dbReference>
<protein>
    <submittedName>
        <fullName evidence="3">Uncharacterized protein</fullName>
    </submittedName>
</protein>
<dbReference type="Pfam" id="PF20414">
    <property type="entry name" value="DUF6698"/>
    <property type="match status" value="1"/>
</dbReference>
<gene>
    <name evidence="3" type="ORF">V5O48_012226</name>
</gene>
<keyword evidence="4" id="KW-1185">Reference proteome</keyword>